<dbReference type="EMBL" id="QSFO01000006">
    <property type="protein sequence ID" value="RHA54820.1"/>
    <property type="molecule type" value="Genomic_DNA"/>
</dbReference>
<dbReference type="GO" id="GO:0003700">
    <property type="term" value="F:DNA-binding transcription factor activity"/>
    <property type="evidence" value="ECO:0007669"/>
    <property type="project" value="InterPro"/>
</dbReference>
<dbReference type="InterPro" id="IPR036388">
    <property type="entry name" value="WH-like_DNA-bd_sf"/>
</dbReference>
<keyword evidence="4" id="KW-0804">Transcription</keyword>
<evidence type="ECO:0000256" key="3">
    <source>
        <dbReference type="ARBA" id="ARBA00023125"/>
    </source>
</evidence>
<dbReference type="GO" id="GO:0003677">
    <property type="term" value="F:DNA binding"/>
    <property type="evidence" value="ECO:0007669"/>
    <property type="project" value="UniProtKB-KW"/>
</dbReference>
<keyword evidence="2" id="KW-0805">Transcription regulation</keyword>
<dbReference type="InterPro" id="IPR005119">
    <property type="entry name" value="LysR_subst-bd"/>
</dbReference>
<protein>
    <submittedName>
        <fullName evidence="6">LysR family transcriptional regulator</fullName>
    </submittedName>
</protein>
<name>A0A413S0P5_9FIRM</name>
<dbReference type="AlphaFoldDB" id="A0A413S0P5"/>
<dbReference type="Gene3D" id="1.10.10.10">
    <property type="entry name" value="Winged helix-like DNA-binding domain superfamily/Winged helix DNA-binding domain"/>
    <property type="match status" value="1"/>
</dbReference>
<reference evidence="6 7" key="1">
    <citation type="submission" date="2018-08" db="EMBL/GenBank/DDBJ databases">
        <title>A genome reference for cultivated species of the human gut microbiota.</title>
        <authorList>
            <person name="Zou Y."/>
            <person name="Xue W."/>
            <person name="Luo G."/>
        </authorList>
    </citation>
    <scope>NUCLEOTIDE SEQUENCE [LARGE SCALE GENOMIC DNA]</scope>
    <source>
        <strain evidence="6 7">AM43-2</strain>
    </source>
</reference>
<dbReference type="RefSeq" id="WP_118025210.1">
    <property type="nucleotide sequence ID" value="NZ_QSFO01000006.1"/>
</dbReference>
<keyword evidence="3" id="KW-0238">DNA-binding</keyword>
<comment type="caution">
    <text evidence="6">The sequence shown here is derived from an EMBL/GenBank/DDBJ whole genome shotgun (WGS) entry which is preliminary data.</text>
</comment>
<evidence type="ECO:0000313" key="7">
    <source>
        <dbReference type="Proteomes" id="UP000284598"/>
    </source>
</evidence>
<dbReference type="InterPro" id="IPR000847">
    <property type="entry name" value="LysR_HTH_N"/>
</dbReference>
<dbReference type="Pfam" id="PF03466">
    <property type="entry name" value="LysR_substrate"/>
    <property type="match status" value="1"/>
</dbReference>
<dbReference type="SUPFAM" id="SSF53850">
    <property type="entry name" value="Periplasmic binding protein-like II"/>
    <property type="match status" value="1"/>
</dbReference>
<gene>
    <name evidence="6" type="ORF">DW929_06275</name>
</gene>
<dbReference type="SUPFAM" id="SSF46785">
    <property type="entry name" value="Winged helix' DNA-binding domain"/>
    <property type="match status" value="1"/>
</dbReference>
<organism evidence="6 7">
    <name type="scientific">Eubacterium ventriosum</name>
    <dbReference type="NCBI Taxonomy" id="39496"/>
    <lineage>
        <taxon>Bacteria</taxon>
        <taxon>Bacillati</taxon>
        <taxon>Bacillota</taxon>
        <taxon>Clostridia</taxon>
        <taxon>Eubacteriales</taxon>
        <taxon>Eubacteriaceae</taxon>
        <taxon>Eubacterium</taxon>
    </lineage>
</organism>
<dbReference type="GO" id="GO:0005829">
    <property type="term" value="C:cytosol"/>
    <property type="evidence" value="ECO:0007669"/>
    <property type="project" value="TreeGrafter"/>
</dbReference>
<evidence type="ECO:0000259" key="5">
    <source>
        <dbReference type="PROSITE" id="PS50931"/>
    </source>
</evidence>
<sequence length="295" mass="33418">MNVNLDYYKIFYYVAKYENFTRAAQALGNSQPNVTRAMNCLEQQINSTLFVRTNRGVQLTQEGKRLYEHVSIAMAQLLEAEEELADDEGIFQGIISIGASETALNIFLLDILKSFHKMYPKIRLKIYNHSTPQAIEAVKSGKIDFAVVSTPVKVKSPLEKTILCSFKEILIGGTDFEHIKDDNISLKNLKDYPLISLGQETTTYDFYNKIFLKYGIELNPDTEVATTDQIIPLVKSDLGMAFVPEPMARESIEKNEIVEISLKEKIPNREICIVHDCQHPLNSAARKLKNEICSC</sequence>
<evidence type="ECO:0000256" key="4">
    <source>
        <dbReference type="ARBA" id="ARBA00023163"/>
    </source>
</evidence>
<evidence type="ECO:0000256" key="2">
    <source>
        <dbReference type="ARBA" id="ARBA00023015"/>
    </source>
</evidence>
<dbReference type="InterPro" id="IPR050950">
    <property type="entry name" value="HTH-type_LysR_regulators"/>
</dbReference>
<dbReference type="PANTHER" id="PTHR30419">
    <property type="entry name" value="HTH-TYPE TRANSCRIPTIONAL REGULATOR YBHD"/>
    <property type="match status" value="1"/>
</dbReference>
<feature type="domain" description="HTH lysR-type" evidence="5">
    <location>
        <begin position="3"/>
        <end position="60"/>
    </location>
</feature>
<accession>A0A413S0P5</accession>
<dbReference type="PRINTS" id="PR00039">
    <property type="entry name" value="HTHLYSR"/>
</dbReference>
<dbReference type="CDD" id="cd05466">
    <property type="entry name" value="PBP2_LTTR_substrate"/>
    <property type="match status" value="1"/>
</dbReference>
<dbReference type="PROSITE" id="PS50931">
    <property type="entry name" value="HTH_LYSR"/>
    <property type="match status" value="1"/>
</dbReference>
<dbReference type="FunFam" id="1.10.10.10:FF:000001">
    <property type="entry name" value="LysR family transcriptional regulator"/>
    <property type="match status" value="1"/>
</dbReference>
<dbReference type="Gene3D" id="3.40.190.290">
    <property type="match status" value="1"/>
</dbReference>
<comment type="similarity">
    <text evidence="1">Belongs to the LysR transcriptional regulatory family.</text>
</comment>
<dbReference type="Pfam" id="PF00126">
    <property type="entry name" value="HTH_1"/>
    <property type="match status" value="1"/>
</dbReference>
<evidence type="ECO:0000256" key="1">
    <source>
        <dbReference type="ARBA" id="ARBA00009437"/>
    </source>
</evidence>
<dbReference type="Proteomes" id="UP000284598">
    <property type="component" value="Unassembled WGS sequence"/>
</dbReference>
<evidence type="ECO:0000313" key="6">
    <source>
        <dbReference type="EMBL" id="RHA54820.1"/>
    </source>
</evidence>
<dbReference type="InterPro" id="IPR036390">
    <property type="entry name" value="WH_DNA-bd_sf"/>
</dbReference>
<proteinExistence type="inferred from homology"/>